<dbReference type="Gene3D" id="2.40.50.140">
    <property type="entry name" value="Nucleic acid-binding proteins"/>
    <property type="match status" value="1"/>
</dbReference>
<feature type="domain" description="NAD-dependent DNA ligase N-terminal" evidence="9">
    <location>
        <begin position="27"/>
        <end position="426"/>
    </location>
</feature>
<dbReference type="HAMAP" id="MF_01587">
    <property type="entry name" value="DNA_ligase_B"/>
    <property type="match status" value="1"/>
</dbReference>
<dbReference type="SUPFAM" id="SSF47781">
    <property type="entry name" value="RuvA domain 2-like"/>
    <property type="match status" value="1"/>
</dbReference>
<dbReference type="InterPro" id="IPR050326">
    <property type="entry name" value="NAD_dep_DNA_ligaseB"/>
</dbReference>
<dbReference type="GO" id="GO:0006281">
    <property type="term" value="P:DNA repair"/>
    <property type="evidence" value="ECO:0007669"/>
    <property type="project" value="UniProtKB-KW"/>
</dbReference>
<proteinExistence type="inferred from homology"/>
<dbReference type="Pfam" id="PF01653">
    <property type="entry name" value="DNA_ligase_aden"/>
    <property type="match status" value="1"/>
</dbReference>
<dbReference type="Gene3D" id="1.10.287.610">
    <property type="entry name" value="Helix hairpin bin"/>
    <property type="match status" value="1"/>
</dbReference>
<dbReference type="InterPro" id="IPR004150">
    <property type="entry name" value="NAD_DNA_ligase_OB"/>
</dbReference>
<evidence type="ECO:0000313" key="11">
    <source>
        <dbReference type="Proteomes" id="UP000244064"/>
    </source>
</evidence>
<dbReference type="OrthoDB" id="9759736at2"/>
<comment type="caution">
    <text evidence="10">The sequence shown here is derived from an EMBL/GenBank/DDBJ whole genome shotgun (WGS) entry which is preliminary data.</text>
</comment>
<feature type="signal peptide" evidence="8">
    <location>
        <begin position="1"/>
        <end position="18"/>
    </location>
</feature>
<keyword evidence="8" id="KW-0732">Signal</keyword>
<comment type="similarity">
    <text evidence="7">Belongs to the NAD-dependent DNA ligase family. LigB subfamily.</text>
</comment>
<keyword evidence="1 7" id="KW-0436">Ligase</keyword>
<evidence type="ECO:0000256" key="6">
    <source>
        <dbReference type="ARBA" id="ARBA00034005"/>
    </source>
</evidence>
<evidence type="ECO:0000256" key="5">
    <source>
        <dbReference type="ARBA" id="ARBA00023204"/>
    </source>
</evidence>
<dbReference type="PIRSF" id="PIRSF001604">
    <property type="entry name" value="LigA"/>
    <property type="match status" value="1"/>
</dbReference>
<feature type="active site" description="N6-AMP-lysine intermediate" evidence="7">
    <location>
        <position position="124"/>
    </location>
</feature>
<keyword evidence="2 7" id="KW-0235">DNA replication</keyword>
<dbReference type="InterPro" id="IPR013839">
    <property type="entry name" value="DNAligase_adenylation"/>
</dbReference>
<dbReference type="InterPro" id="IPR001679">
    <property type="entry name" value="DNA_ligase"/>
</dbReference>
<dbReference type="PANTHER" id="PTHR47810:SF1">
    <property type="entry name" value="DNA LIGASE B"/>
    <property type="match status" value="1"/>
</dbReference>
<dbReference type="EC" id="6.5.1.2" evidence="7"/>
<dbReference type="InterPro" id="IPR020923">
    <property type="entry name" value="DNA_ligase_B"/>
</dbReference>
<evidence type="ECO:0000256" key="7">
    <source>
        <dbReference type="HAMAP-Rule" id="MF_01587"/>
    </source>
</evidence>
<dbReference type="InterPro" id="IPR010994">
    <property type="entry name" value="RuvA_2-like"/>
</dbReference>
<dbReference type="Gene3D" id="3.30.470.30">
    <property type="entry name" value="DNA ligase/mRNA capping enzyme"/>
    <property type="match status" value="1"/>
</dbReference>
<evidence type="ECO:0000259" key="9">
    <source>
        <dbReference type="SMART" id="SM00532"/>
    </source>
</evidence>
<dbReference type="InterPro" id="IPR013840">
    <property type="entry name" value="DNAligase_N"/>
</dbReference>
<protein>
    <recommendedName>
        <fullName evidence="7">DNA ligase B</fullName>
        <ecNumber evidence="7">6.5.1.2</ecNumber>
    </recommendedName>
    <alternativeName>
        <fullName evidence="7">Polydeoxyribonucleotide synthase [NAD(+)] B</fullName>
    </alternativeName>
</protein>
<dbReference type="Gene3D" id="1.10.150.20">
    <property type="entry name" value="5' to 3' exonuclease, C-terminal subdomain"/>
    <property type="match status" value="1"/>
</dbReference>
<dbReference type="AlphaFoldDB" id="A0A2T5PB86"/>
<accession>A0A2T5PB86</accession>
<evidence type="ECO:0000256" key="2">
    <source>
        <dbReference type="ARBA" id="ARBA00022705"/>
    </source>
</evidence>
<dbReference type="GO" id="GO:0006260">
    <property type="term" value="P:DNA replication"/>
    <property type="evidence" value="ECO:0007669"/>
    <property type="project" value="UniProtKB-KW"/>
</dbReference>
<keyword evidence="11" id="KW-1185">Reference proteome</keyword>
<evidence type="ECO:0000256" key="3">
    <source>
        <dbReference type="ARBA" id="ARBA00022763"/>
    </source>
</evidence>
<evidence type="ECO:0000313" key="10">
    <source>
        <dbReference type="EMBL" id="PTU75004.1"/>
    </source>
</evidence>
<dbReference type="SUPFAM" id="SSF50249">
    <property type="entry name" value="Nucleic acid-binding proteins"/>
    <property type="match status" value="1"/>
</dbReference>
<sequence>MKRPIALLFLLFPGLACASCPDWTAAKAARETLALQQRLADWDQAYHRDGRSPIADELYDQARQTLQHWQQCFALAPATGADPLRAAAGPIAHPVAQTGLDKLAEEKAVAAWIAGREDLWIQPKVDGVAVTLVYRRGRLQQAISRGDGRRGQDWTAHARQIPTIPQALSEPLDAVFQGELYWRREQHRQVRDGGAAARATVAGLLNRNALEAEEAAGIGLFLWDWPDGPAQMTERLAQLKALGFADSAAFTQPIASVAEAAHWRDRWYREPLPFATDGVVLRQGRRPDGERWIAAPPSWAAAWKYPPNQALARVRNVQFNIGRSGRITPILQLDPVQLDGRQLRRVSLGSLQRWQQLDIRPGDQVAVDLAGYSVPRLAEVLWRSSEREVLEVPDAASYHALSCLRPTPGCESQFHARLAWLGSRDALALSGIGPGTWQQLLDAGAVHSLLDWMNLQPAQLQAMPGFGEARTANLLRQTEIARQRSFRQWLRALGAPPAALPGANNWQQLADRSAGDWQRSHAVGVKQARQLEAFFSHPELQLLAQTLQAQGVDGFSEDRAPGRAAQ</sequence>
<keyword evidence="3 7" id="KW-0227">DNA damage</keyword>
<dbReference type="InterPro" id="IPR012340">
    <property type="entry name" value="NA-bd_OB-fold"/>
</dbReference>
<keyword evidence="4 7" id="KW-0520">NAD</keyword>
<evidence type="ECO:0000256" key="1">
    <source>
        <dbReference type="ARBA" id="ARBA00022598"/>
    </source>
</evidence>
<name>A0A2T5PB86_9PSED</name>
<dbReference type="RefSeq" id="WP_108106546.1">
    <property type="nucleotide sequence ID" value="NZ_QASN01000013.1"/>
</dbReference>
<dbReference type="GO" id="GO:0003911">
    <property type="term" value="F:DNA ligase (NAD+) activity"/>
    <property type="evidence" value="ECO:0007669"/>
    <property type="project" value="UniProtKB-UniRule"/>
</dbReference>
<dbReference type="SMART" id="SM00532">
    <property type="entry name" value="LIGANc"/>
    <property type="match status" value="1"/>
</dbReference>
<dbReference type="NCBIfam" id="NF005987">
    <property type="entry name" value="PRK08097.1"/>
    <property type="match status" value="1"/>
</dbReference>
<feature type="chain" id="PRO_5015632329" description="DNA ligase B" evidence="8">
    <location>
        <begin position="19"/>
        <end position="566"/>
    </location>
</feature>
<gene>
    <name evidence="7" type="primary">ligB</name>
    <name evidence="10" type="ORF">DBO85_07000</name>
</gene>
<dbReference type="Pfam" id="PF03120">
    <property type="entry name" value="OB_DNA_ligase"/>
    <property type="match status" value="1"/>
</dbReference>
<dbReference type="Proteomes" id="UP000244064">
    <property type="component" value="Unassembled WGS sequence"/>
</dbReference>
<comment type="function">
    <text evidence="7">Catalyzes the formation of phosphodiester linkages between 5'-phosphoryl and 3'-hydroxyl groups in double-stranded DNA using NAD as a coenzyme and as the energy source for the reaction.</text>
</comment>
<keyword evidence="5 7" id="KW-0234">DNA repair</keyword>
<comment type="catalytic activity">
    <reaction evidence="6 7">
        <text>NAD(+) + (deoxyribonucleotide)n-3'-hydroxyl + 5'-phospho-(deoxyribonucleotide)m = (deoxyribonucleotide)n+m + AMP + beta-nicotinamide D-nucleotide.</text>
        <dbReference type="EC" id="6.5.1.2"/>
    </reaction>
</comment>
<dbReference type="PANTHER" id="PTHR47810">
    <property type="entry name" value="DNA LIGASE"/>
    <property type="match status" value="1"/>
</dbReference>
<dbReference type="SUPFAM" id="SSF56091">
    <property type="entry name" value="DNA ligase/mRNA capping enzyme, catalytic domain"/>
    <property type="match status" value="1"/>
</dbReference>
<evidence type="ECO:0000256" key="8">
    <source>
        <dbReference type="SAM" id="SignalP"/>
    </source>
</evidence>
<evidence type="ECO:0000256" key="4">
    <source>
        <dbReference type="ARBA" id="ARBA00023027"/>
    </source>
</evidence>
<organism evidence="10 11">
    <name type="scientific">Pseudomonas mangrovi</name>
    <dbReference type="NCBI Taxonomy" id="2161748"/>
    <lineage>
        <taxon>Bacteria</taxon>
        <taxon>Pseudomonadati</taxon>
        <taxon>Pseudomonadota</taxon>
        <taxon>Gammaproteobacteria</taxon>
        <taxon>Pseudomonadales</taxon>
        <taxon>Pseudomonadaceae</taxon>
        <taxon>Pseudomonas</taxon>
    </lineage>
</organism>
<dbReference type="EMBL" id="QASN01000013">
    <property type="protein sequence ID" value="PTU75004.1"/>
    <property type="molecule type" value="Genomic_DNA"/>
</dbReference>
<reference evidence="10 11" key="1">
    <citation type="submission" date="2018-04" db="EMBL/GenBank/DDBJ databases">
        <title>Pseudomonas sp. nov., isolated from mangrove soil.</title>
        <authorList>
            <person name="Chen C."/>
        </authorList>
    </citation>
    <scope>NUCLEOTIDE SEQUENCE [LARGE SCALE GENOMIC DNA]</scope>
    <source>
        <strain evidence="10 11">TC-11</strain>
    </source>
</reference>